<dbReference type="CDD" id="cd12914">
    <property type="entry name" value="PDC1_DGC_like"/>
    <property type="match status" value="1"/>
</dbReference>
<organism evidence="19 20">
    <name type="scientific">Atopomonas hussainii</name>
    <dbReference type="NCBI Taxonomy" id="1429083"/>
    <lineage>
        <taxon>Bacteria</taxon>
        <taxon>Pseudomonadati</taxon>
        <taxon>Pseudomonadota</taxon>
        <taxon>Gammaproteobacteria</taxon>
        <taxon>Pseudomonadales</taxon>
        <taxon>Pseudomonadaceae</taxon>
        <taxon>Atopomonas</taxon>
    </lineage>
</organism>
<dbReference type="Proteomes" id="UP000185766">
    <property type="component" value="Unassembled WGS sequence"/>
</dbReference>
<keyword evidence="7" id="KW-0808">Transferase</keyword>
<dbReference type="Pfam" id="PF02743">
    <property type="entry name" value="dCache_1"/>
    <property type="match status" value="1"/>
</dbReference>
<dbReference type="SUPFAM" id="SSF55874">
    <property type="entry name" value="ATPase domain of HSP90 chaperone/DNA topoisomerase II/histidine kinase"/>
    <property type="match status" value="1"/>
</dbReference>
<feature type="transmembrane region" description="Helical" evidence="17">
    <location>
        <begin position="308"/>
        <end position="327"/>
    </location>
</feature>
<dbReference type="InterPro" id="IPR003661">
    <property type="entry name" value="HisK_dim/P_dom"/>
</dbReference>
<dbReference type="PIRSF" id="PIRSF036431">
    <property type="entry name" value="STHK_DctB"/>
    <property type="match status" value="1"/>
</dbReference>
<evidence type="ECO:0000256" key="5">
    <source>
        <dbReference type="ARBA" id="ARBA00022519"/>
    </source>
</evidence>
<evidence type="ECO:0000256" key="16">
    <source>
        <dbReference type="SAM" id="Coils"/>
    </source>
</evidence>
<dbReference type="SMART" id="SM00388">
    <property type="entry name" value="HisKA"/>
    <property type="match status" value="1"/>
</dbReference>
<dbReference type="PROSITE" id="PS50109">
    <property type="entry name" value="HIS_KIN"/>
    <property type="match status" value="1"/>
</dbReference>
<evidence type="ECO:0000256" key="4">
    <source>
        <dbReference type="ARBA" id="ARBA00022475"/>
    </source>
</evidence>
<keyword evidence="13" id="KW-0902">Two-component regulatory system</keyword>
<dbReference type="GO" id="GO:0000155">
    <property type="term" value="F:phosphorelay sensor kinase activity"/>
    <property type="evidence" value="ECO:0007669"/>
    <property type="project" value="InterPro"/>
</dbReference>
<evidence type="ECO:0000256" key="17">
    <source>
        <dbReference type="SAM" id="Phobius"/>
    </source>
</evidence>
<dbReference type="Gene3D" id="1.10.287.130">
    <property type="match status" value="1"/>
</dbReference>
<feature type="coiled-coil region" evidence="16">
    <location>
        <begin position="358"/>
        <end position="385"/>
    </location>
</feature>
<dbReference type="GO" id="GO:0005524">
    <property type="term" value="F:ATP binding"/>
    <property type="evidence" value="ECO:0007669"/>
    <property type="project" value="UniProtKB-KW"/>
</dbReference>
<accession>A0A1H7NW88</accession>
<dbReference type="InterPro" id="IPR033479">
    <property type="entry name" value="dCache_1"/>
</dbReference>
<dbReference type="Gene3D" id="3.30.565.10">
    <property type="entry name" value="Histidine kinase-like ATPase, C-terminal domain"/>
    <property type="match status" value="1"/>
</dbReference>
<dbReference type="Pfam" id="PF02518">
    <property type="entry name" value="HATPase_c"/>
    <property type="match status" value="1"/>
</dbReference>
<keyword evidence="16" id="KW-0175">Coiled coil</keyword>
<dbReference type="InterPro" id="IPR005467">
    <property type="entry name" value="His_kinase_dom"/>
</dbReference>
<dbReference type="FunFam" id="3.30.450.20:FF:000127">
    <property type="entry name" value="C4-dicarboxylate transport sensor protein"/>
    <property type="match status" value="1"/>
</dbReference>
<keyword evidence="8 17" id="KW-0812">Transmembrane</keyword>
<feature type="transmembrane region" description="Helical" evidence="17">
    <location>
        <begin position="37"/>
        <end position="54"/>
    </location>
</feature>
<comment type="subcellular location">
    <subcellularLocation>
        <location evidence="2">Cell inner membrane</location>
        <topology evidence="2">Multi-pass membrane protein</topology>
    </subcellularLocation>
</comment>
<evidence type="ECO:0000313" key="20">
    <source>
        <dbReference type="Proteomes" id="UP000185766"/>
    </source>
</evidence>
<keyword evidence="6" id="KW-0597">Phosphoprotein</keyword>
<dbReference type="InterPro" id="IPR036097">
    <property type="entry name" value="HisK_dim/P_sf"/>
</dbReference>
<evidence type="ECO:0000256" key="12">
    <source>
        <dbReference type="ARBA" id="ARBA00022989"/>
    </source>
</evidence>
<evidence type="ECO:0000256" key="3">
    <source>
        <dbReference type="ARBA" id="ARBA00012438"/>
    </source>
</evidence>
<evidence type="ECO:0000256" key="14">
    <source>
        <dbReference type="ARBA" id="ARBA00023136"/>
    </source>
</evidence>
<keyword evidence="10 19" id="KW-0418">Kinase</keyword>
<keyword evidence="4" id="KW-1003">Cell membrane</keyword>
<dbReference type="Gene3D" id="6.10.250.3020">
    <property type="match status" value="1"/>
</dbReference>
<evidence type="ECO:0000256" key="7">
    <source>
        <dbReference type="ARBA" id="ARBA00022679"/>
    </source>
</evidence>
<sequence>MRCPASEPAKLLFPSAFSVVCLLSTVIPRHIRWRSLFLLALLMTTLLWPLKYFAERYYLERLMEQHRQTLDLYVANLLGTLHRFEVLPQALVRMPELRALLMAPQAAPTQRQVNQLLAQFAAQSQAEAVYLMDARGTTLASSNWQEADSFVGRNFGFRPYFRQAMQGQPGRFFGLGVTSGRRGYFFAAPLLSDAAGTPQTLGVLAVKVNLDATEVLWGKGPEHFLVTDELGVVILSSRDDWRFHATRSLSRVEQELIAAHRPYGTPSPAPLQLDHSQWLTQERFLKEVGWTVSILAPQRLLSTPVREALLTAAAVLLVLLLVLAVLIQRRRHYLEHQAQDARARRELEIRVLERTAALESLNTRLRAEVHEREQTQQALVQAQDDLVQAGKLSALGTMSASISHELNQPLGAIRSYADNAGLLLQQGRTEAVSDNLQQISQLTQRMARIIAHLKAYARHEAPKPEPVELCSALDDSLVLLERRLKKLGITVQRDIPDTPLWVLAGDTRLRQILGNLLSNAVDALGEQRGERRLFVRIQQQGERLRLILRDSGPGFSDEALQRAREAFFTTKARAEGLGLGLAICDTLIRAVAGELQLANHPEGGALVTLQLQLCTAPVREPEA</sequence>
<dbReference type="AlphaFoldDB" id="A0A1H7NW88"/>
<evidence type="ECO:0000256" key="15">
    <source>
        <dbReference type="ARBA" id="ARBA00073143"/>
    </source>
</evidence>
<dbReference type="PANTHER" id="PTHR43065">
    <property type="entry name" value="SENSOR HISTIDINE KINASE"/>
    <property type="match status" value="1"/>
</dbReference>
<keyword evidence="5" id="KW-0997">Cell inner membrane</keyword>
<dbReference type="InterPro" id="IPR036890">
    <property type="entry name" value="HATPase_C_sf"/>
</dbReference>
<evidence type="ECO:0000256" key="6">
    <source>
        <dbReference type="ARBA" id="ARBA00022553"/>
    </source>
</evidence>
<dbReference type="SUPFAM" id="SSF103190">
    <property type="entry name" value="Sensory domain-like"/>
    <property type="match status" value="1"/>
</dbReference>
<evidence type="ECO:0000256" key="8">
    <source>
        <dbReference type="ARBA" id="ARBA00022692"/>
    </source>
</evidence>
<gene>
    <name evidence="19" type="ORF">SAMN05216214_11035</name>
</gene>
<dbReference type="Pfam" id="PF00512">
    <property type="entry name" value="HisKA"/>
    <property type="match status" value="1"/>
</dbReference>
<dbReference type="STRING" id="1429083.GCA_001885685_01834"/>
<evidence type="ECO:0000256" key="10">
    <source>
        <dbReference type="ARBA" id="ARBA00022777"/>
    </source>
</evidence>
<evidence type="ECO:0000259" key="18">
    <source>
        <dbReference type="PROSITE" id="PS50109"/>
    </source>
</evidence>
<dbReference type="PANTHER" id="PTHR43065:SF46">
    <property type="entry name" value="C4-DICARBOXYLATE TRANSPORT SENSOR PROTEIN DCTB"/>
    <property type="match status" value="1"/>
</dbReference>
<keyword evidence="20" id="KW-1185">Reference proteome</keyword>
<keyword evidence="14 17" id="KW-0472">Membrane</keyword>
<evidence type="ECO:0000256" key="9">
    <source>
        <dbReference type="ARBA" id="ARBA00022741"/>
    </source>
</evidence>
<dbReference type="EC" id="2.7.13.3" evidence="3"/>
<dbReference type="InterPro" id="IPR029151">
    <property type="entry name" value="Sensor-like_sf"/>
</dbReference>
<evidence type="ECO:0000256" key="11">
    <source>
        <dbReference type="ARBA" id="ARBA00022840"/>
    </source>
</evidence>
<dbReference type="InterPro" id="IPR017055">
    <property type="entry name" value="Sig_transdc_His_kinase_DctB"/>
</dbReference>
<evidence type="ECO:0000313" key="19">
    <source>
        <dbReference type="EMBL" id="SEL27686.1"/>
    </source>
</evidence>
<dbReference type="PRINTS" id="PR00344">
    <property type="entry name" value="BCTRLSENSOR"/>
</dbReference>
<dbReference type="EMBL" id="FOAS01000010">
    <property type="protein sequence ID" value="SEL27686.1"/>
    <property type="molecule type" value="Genomic_DNA"/>
</dbReference>
<evidence type="ECO:0000256" key="2">
    <source>
        <dbReference type="ARBA" id="ARBA00004429"/>
    </source>
</evidence>
<dbReference type="FunFam" id="1.10.287.130:FF:000049">
    <property type="entry name" value="C4-dicarboxylate transport sensor protein DctB"/>
    <property type="match status" value="1"/>
</dbReference>
<dbReference type="InterPro" id="IPR004358">
    <property type="entry name" value="Sig_transdc_His_kin-like_C"/>
</dbReference>
<keyword evidence="9" id="KW-0547">Nucleotide-binding</keyword>
<dbReference type="SUPFAM" id="SSF47384">
    <property type="entry name" value="Homodimeric domain of signal transducing histidine kinase"/>
    <property type="match status" value="1"/>
</dbReference>
<name>A0A1H7NW88_9GAMM</name>
<reference evidence="19 20" key="1">
    <citation type="submission" date="2016-10" db="EMBL/GenBank/DDBJ databases">
        <authorList>
            <person name="de Groot N.N."/>
        </authorList>
    </citation>
    <scope>NUCLEOTIDE SEQUENCE [LARGE SCALE GENOMIC DNA]</scope>
    <source>
        <strain evidence="19 20">JCM 19513</strain>
    </source>
</reference>
<evidence type="ECO:0000256" key="13">
    <source>
        <dbReference type="ARBA" id="ARBA00023012"/>
    </source>
</evidence>
<keyword evidence="11" id="KW-0067">ATP-binding</keyword>
<dbReference type="SMART" id="SM00387">
    <property type="entry name" value="HATPase_c"/>
    <property type="match status" value="1"/>
</dbReference>
<evidence type="ECO:0000256" key="1">
    <source>
        <dbReference type="ARBA" id="ARBA00000085"/>
    </source>
</evidence>
<dbReference type="Gene3D" id="3.30.450.20">
    <property type="entry name" value="PAS domain"/>
    <property type="match status" value="2"/>
</dbReference>
<protein>
    <recommendedName>
        <fullName evidence="15">C4-dicarboxylate transport sensor protein DctB</fullName>
        <ecNumber evidence="3">2.7.13.3</ecNumber>
    </recommendedName>
</protein>
<dbReference type="InterPro" id="IPR003594">
    <property type="entry name" value="HATPase_dom"/>
</dbReference>
<comment type="catalytic activity">
    <reaction evidence="1">
        <text>ATP + protein L-histidine = ADP + protein N-phospho-L-histidine.</text>
        <dbReference type="EC" id="2.7.13.3"/>
    </reaction>
</comment>
<dbReference type="GO" id="GO:0005886">
    <property type="term" value="C:plasma membrane"/>
    <property type="evidence" value="ECO:0007669"/>
    <property type="project" value="UniProtKB-SubCell"/>
</dbReference>
<keyword evidence="12 17" id="KW-1133">Transmembrane helix</keyword>
<proteinExistence type="predicted"/>
<feature type="domain" description="Histidine kinase" evidence="18">
    <location>
        <begin position="401"/>
        <end position="615"/>
    </location>
</feature>
<dbReference type="CDD" id="cd00082">
    <property type="entry name" value="HisKA"/>
    <property type="match status" value="1"/>
</dbReference>